<feature type="domain" description="EF-hand" evidence="13">
    <location>
        <begin position="365"/>
        <end position="400"/>
    </location>
</feature>
<keyword evidence="2" id="KW-0808">Transferase</keyword>
<keyword evidence="5" id="KW-0547">Nucleotide-binding</keyword>
<dbReference type="FunFam" id="3.30.200.20:FF:000034">
    <property type="entry name" value="Kinase suppressor of Ras 1"/>
    <property type="match status" value="1"/>
</dbReference>
<dbReference type="EMBL" id="JAAALK010000390">
    <property type="protein sequence ID" value="KAG8044738.1"/>
    <property type="molecule type" value="Genomic_DNA"/>
</dbReference>
<feature type="domain" description="Protein kinase" evidence="12">
    <location>
        <begin position="75"/>
        <end position="321"/>
    </location>
</feature>
<dbReference type="AlphaFoldDB" id="A0A8J5RES2"/>
<dbReference type="GO" id="GO:0005886">
    <property type="term" value="C:plasma membrane"/>
    <property type="evidence" value="ECO:0007669"/>
    <property type="project" value="TreeGrafter"/>
</dbReference>
<sequence length="522" mass="57680">MKGDGGDGGFVRADQIDLKSLDEQLERHLSRAWTMEKRKEEADAADNRGKPALATAHSHHRRQRREEWEIDPTKLVIRGVIARGTFGSVHRGVYDGHDVAVKLLDWGEDGHRTEQEIAALRAAFSQEVSVWHKLDHPNVTKFVGAIMGARDLNIQTENGHLGMPIVVQISLDLARGLSYLHSKKIVHRDVKTENMLLDKTRTVKIADFGVARLEASNPSDMTGETGTLGYMAPEVLNGSPYNRKCDVYSFGICLWEIYCCDMPYPDLSFSEVTSAVVRQNLRPEIPRCCPSSLSNVMKRCWDANPDKRPEMAEVVSMLESIDTSKGGGMIPVDQSQGCLSCFRKHRAIEVTMARSAPAPAQLRGSQLKQLRELFRRFDMDGDGSLTQLELAALLRSLGLRPTGDEVHALLAGMDADGNGTVEFDELAVAIAPVLTTQTHLVDQAQLLEVFRAFDRDGNGYISAAELARSMAQLGQPLTFEELTRMMRDADADGDGVISFQEFAAVMAKSALDFLASPELTNQ</sequence>
<comment type="function">
    <text evidence="1">Potential calcium sensor.</text>
</comment>
<dbReference type="InterPro" id="IPR000719">
    <property type="entry name" value="Prot_kinase_dom"/>
</dbReference>
<comment type="caution">
    <text evidence="14">The sequence shown here is derived from an EMBL/GenBank/DDBJ whole genome shotgun (WGS) entry which is preliminary data.</text>
</comment>
<organism evidence="14 15">
    <name type="scientific">Zizania palustris</name>
    <name type="common">Northern wild rice</name>
    <dbReference type="NCBI Taxonomy" id="103762"/>
    <lineage>
        <taxon>Eukaryota</taxon>
        <taxon>Viridiplantae</taxon>
        <taxon>Streptophyta</taxon>
        <taxon>Embryophyta</taxon>
        <taxon>Tracheophyta</taxon>
        <taxon>Spermatophyta</taxon>
        <taxon>Magnoliopsida</taxon>
        <taxon>Liliopsida</taxon>
        <taxon>Poales</taxon>
        <taxon>Poaceae</taxon>
        <taxon>BOP clade</taxon>
        <taxon>Oryzoideae</taxon>
        <taxon>Oryzeae</taxon>
        <taxon>Zizaniinae</taxon>
        <taxon>Zizania</taxon>
    </lineage>
</organism>
<gene>
    <name evidence="14" type="ORF">GUJ93_ZPchr0070g33420</name>
</gene>
<keyword evidence="4" id="KW-0677">Repeat</keyword>
<evidence type="ECO:0000259" key="13">
    <source>
        <dbReference type="PROSITE" id="PS50222"/>
    </source>
</evidence>
<dbReference type="Proteomes" id="UP000729402">
    <property type="component" value="Unassembled WGS sequence"/>
</dbReference>
<evidence type="ECO:0000256" key="7">
    <source>
        <dbReference type="ARBA" id="ARBA00022837"/>
    </source>
</evidence>
<dbReference type="CDD" id="cd13999">
    <property type="entry name" value="STKc_MAP3K-like"/>
    <property type="match status" value="1"/>
</dbReference>
<evidence type="ECO:0000256" key="9">
    <source>
        <dbReference type="ARBA" id="ARBA00047899"/>
    </source>
</evidence>
<dbReference type="Pfam" id="PF13499">
    <property type="entry name" value="EF-hand_7"/>
    <property type="match status" value="2"/>
</dbReference>
<dbReference type="CDD" id="cd00051">
    <property type="entry name" value="EFh"/>
    <property type="match status" value="1"/>
</dbReference>
<reference evidence="14" key="1">
    <citation type="journal article" date="2021" name="bioRxiv">
        <title>Whole Genome Assembly and Annotation of Northern Wild Rice, Zizania palustris L., Supports a Whole Genome Duplication in the Zizania Genus.</title>
        <authorList>
            <person name="Haas M."/>
            <person name="Kono T."/>
            <person name="Macchietto M."/>
            <person name="Millas R."/>
            <person name="McGilp L."/>
            <person name="Shao M."/>
            <person name="Duquette J."/>
            <person name="Hirsch C.N."/>
            <person name="Kimball J."/>
        </authorList>
    </citation>
    <scope>NUCLEOTIDE SEQUENCE</scope>
    <source>
        <tissue evidence="14">Fresh leaf tissue</tissue>
    </source>
</reference>
<evidence type="ECO:0000256" key="4">
    <source>
        <dbReference type="ARBA" id="ARBA00022737"/>
    </source>
</evidence>
<evidence type="ECO:0000256" key="1">
    <source>
        <dbReference type="ARBA" id="ARBA00003291"/>
    </source>
</evidence>
<dbReference type="InterPro" id="IPR008271">
    <property type="entry name" value="Ser/Thr_kinase_AS"/>
</dbReference>
<reference evidence="14" key="2">
    <citation type="submission" date="2021-02" db="EMBL/GenBank/DDBJ databases">
        <authorList>
            <person name="Kimball J.A."/>
            <person name="Haas M.W."/>
            <person name="Macchietto M."/>
            <person name="Kono T."/>
            <person name="Duquette J."/>
            <person name="Shao M."/>
        </authorList>
    </citation>
    <scope>NUCLEOTIDE SEQUENCE</scope>
    <source>
        <tissue evidence="14">Fresh leaf tissue</tissue>
    </source>
</reference>
<evidence type="ECO:0000256" key="11">
    <source>
        <dbReference type="SAM" id="MobiDB-lite"/>
    </source>
</evidence>
<dbReference type="InterPro" id="IPR018247">
    <property type="entry name" value="EF_Hand_1_Ca_BS"/>
</dbReference>
<keyword evidence="7" id="KW-0106">Calcium</keyword>
<feature type="domain" description="EF-hand" evidence="13">
    <location>
        <begin position="401"/>
        <end position="436"/>
    </location>
</feature>
<dbReference type="PANTHER" id="PTHR44329">
    <property type="entry name" value="SERINE/THREONINE-PROTEIN KINASE TNNI3K-RELATED"/>
    <property type="match status" value="1"/>
</dbReference>
<dbReference type="GO" id="GO:0005509">
    <property type="term" value="F:calcium ion binding"/>
    <property type="evidence" value="ECO:0007669"/>
    <property type="project" value="InterPro"/>
</dbReference>
<name>A0A8J5RES2_ZIZPA</name>
<dbReference type="FunFam" id="1.10.238.10:FF:000123">
    <property type="entry name" value="probable calcium-binding protein CML18"/>
    <property type="match status" value="1"/>
</dbReference>
<evidence type="ECO:0000313" key="15">
    <source>
        <dbReference type="Proteomes" id="UP000729402"/>
    </source>
</evidence>
<dbReference type="PANTHER" id="PTHR44329:SF160">
    <property type="entry name" value="OS05G0577700 PROTEIN"/>
    <property type="match status" value="1"/>
</dbReference>
<evidence type="ECO:0000313" key="14">
    <source>
        <dbReference type="EMBL" id="KAG8044738.1"/>
    </source>
</evidence>
<feature type="compositionally biased region" description="Basic and acidic residues" evidence="11">
    <location>
        <begin position="36"/>
        <end position="49"/>
    </location>
</feature>
<dbReference type="FunFam" id="1.10.238.10:FF:000235">
    <property type="entry name" value="Probable calcium-binding protein CML15"/>
    <property type="match status" value="1"/>
</dbReference>
<comment type="catalytic activity">
    <reaction evidence="9">
        <text>L-threonyl-[protein] + ATP = O-phospho-L-threonyl-[protein] + ADP + H(+)</text>
        <dbReference type="Rhea" id="RHEA:46608"/>
        <dbReference type="Rhea" id="RHEA-COMP:11060"/>
        <dbReference type="Rhea" id="RHEA-COMP:11605"/>
        <dbReference type="ChEBI" id="CHEBI:15378"/>
        <dbReference type="ChEBI" id="CHEBI:30013"/>
        <dbReference type="ChEBI" id="CHEBI:30616"/>
        <dbReference type="ChEBI" id="CHEBI:61977"/>
        <dbReference type="ChEBI" id="CHEBI:456216"/>
        <dbReference type="EC" id="2.7.11.1"/>
    </reaction>
</comment>
<keyword evidence="3" id="KW-0479">Metal-binding</keyword>
<evidence type="ECO:0000256" key="8">
    <source>
        <dbReference type="ARBA" id="ARBA00022840"/>
    </source>
</evidence>
<proteinExistence type="predicted"/>
<feature type="domain" description="EF-hand" evidence="13">
    <location>
        <begin position="441"/>
        <end position="476"/>
    </location>
</feature>
<evidence type="ECO:0000256" key="3">
    <source>
        <dbReference type="ARBA" id="ARBA00022723"/>
    </source>
</evidence>
<dbReference type="PROSITE" id="PS00018">
    <property type="entry name" value="EF_HAND_1"/>
    <property type="match status" value="4"/>
</dbReference>
<comment type="catalytic activity">
    <reaction evidence="10">
        <text>L-seryl-[protein] + ATP = O-phospho-L-seryl-[protein] + ADP + H(+)</text>
        <dbReference type="Rhea" id="RHEA:17989"/>
        <dbReference type="Rhea" id="RHEA-COMP:9863"/>
        <dbReference type="Rhea" id="RHEA-COMP:11604"/>
        <dbReference type="ChEBI" id="CHEBI:15378"/>
        <dbReference type="ChEBI" id="CHEBI:29999"/>
        <dbReference type="ChEBI" id="CHEBI:30616"/>
        <dbReference type="ChEBI" id="CHEBI:83421"/>
        <dbReference type="ChEBI" id="CHEBI:456216"/>
        <dbReference type="EC" id="2.7.11.1"/>
    </reaction>
</comment>
<feature type="domain" description="EF-hand" evidence="13">
    <location>
        <begin position="477"/>
        <end position="512"/>
    </location>
</feature>
<evidence type="ECO:0000256" key="2">
    <source>
        <dbReference type="ARBA" id="ARBA00022679"/>
    </source>
</evidence>
<dbReference type="PROSITE" id="PS50222">
    <property type="entry name" value="EF_HAND_2"/>
    <property type="match status" value="4"/>
</dbReference>
<evidence type="ECO:0000256" key="10">
    <source>
        <dbReference type="ARBA" id="ARBA00048679"/>
    </source>
</evidence>
<evidence type="ECO:0000256" key="6">
    <source>
        <dbReference type="ARBA" id="ARBA00022777"/>
    </source>
</evidence>
<dbReference type="GO" id="GO:0004674">
    <property type="term" value="F:protein serine/threonine kinase activity"/>
    <property type="evidence" value="ECO:0007669"/>
    <property type="project" value="UniProtKB-EC"/>
</dbReference>
<keyword evidence="8" id="KW-0067">ATP-binding</keyword>
<dbReference type="PROSITE" id="PS00108">
    <property type="entry name" value="PROTEIN_KINASE_ST"/>
    <property type="match status" value="1"/>
</dbReference>
<protein>
    <submittedName>
        <fullName evidence="14">Uncharacterized protein</fullName>
    </submittedName>
</protein>
<dbReference type="SMART" id="SM00220">
    <property type="entry name" value="S_TKc"/>
    <property type="match status" value="1"/>
</dbReference>
<dbReference type="OrthoDB" id="4062651at2759"/>
<dbReference type="InterPro" id="IPR051681">
    <property type="entry name" value="Ser/Thr_Kinases-Pseudokinases"/>
</dbReference>
<evidence type="ECO:0000259" key="12">
    <source>
        <dbReference type="PROSITE" id="PS50011"/>
    </source>
</evidence>
<dbReference type="InterPro" id="IPR001245">
    <property type="entry name" value="Ser-Thr/Tyr_kinase_cat_dom"/>
</dbReference>
<dbReference type="PROSITE" id="PS50011">
    <property type="entry name" value="PROTEIN_KINASE_DOM"/>
    <property type="match status" value="1"/>
</dbReference>
<evidence type="ECO:0000256" key="5">
    <source>
        <dbReference type="ARBA" id="ARBA00022741"/>
    </source>
</evidence>
<accession>A0A8J5RES2</accession>
<keyword evidence="6" id="KW-0418">Kinase</keyword>
<keyword evidence="15" id="KW-1185">Reference proteome</keyword>
<dbReference type="SMART" id="SM00054">
    <property type="entry name" value="EFh"/>
    <property type="match status" value="4"/>
</dbReference>
<dbReference type="InterPro" id="IPR002048">
    <property type="entry name" value="EF_hand_dom"/>
</dbReference>
<dbReference type="Pfam" id="PF07714">
    <property type="entry name" value="PK_Tyr_Ser-Thr"/>
    <property type="match status" value="1"/>
</dbReference>
<dbReference type="GO" id="GO:0005524">
    <property type="term" value="F:ATP binding"/>
    <property type="evidence" value="ECO:0007669"/>
    <property type="project" value="UniProtKB-KW"/>
</dbReference>
<feature type="region of interest" description="Disordered" evidence="11">
    <location>
        <begin position="36"/>
        <end position="66"/>
    </location>
</feature>